<gene>
    <name evidence="2" type="ORF">SDJN03_21758</name>
</gene>
<dbReference type="EMBL" id="JAGKQH010000014">
    <property type="protein sequence ID" value="KAG6581756.1"/>
    <property type="molecule type" value="Genomic_DNA"/>
</dbReference>
<evidence type="ECO:0000256" key="1">
    <source>
        <dbReference type="SAM" id="MobiDB-lite"/>
    </source>
</evidence>
<reference evidence="2 3" key="1">
    <citation type="journal article" date="2021" name="Hortic Res">
        <title>The domestication of Cucurbita argyrosperma as revealed by the genome of its wild relative.</title>
        <authorList>
            <person name="Barrera-Redondo J."/>
            <person name="Sanchez-de la Vega G."/>
            <person name="Aguirre-Liguori J.A."/>
            <person name="Castellanos-Morales G."/>
            <person name="Gutierrez-Guerrero Y.T."/>
            <person name="Aguirre-Dugua X."/>
            <person name="Aguirre-Planter E."/>
            <person name="Tenaillon M.I."/>
            <person name="Lira-Saade R."/>
            <person name="Eguiarte L.E."/>
        </authorList>
    </citation>
    <scope>NUCLEOTIDE SEQUENCE [LARGE SCALE GENOMIC DNA]</scope>
    <source>
        <strain evidence="2">JBR-2021</strain>
    </source>
</reference>
<evidence type="ECO:0000313" key="3">
    <source>
        <dbReference type="Proteomes" id="UP000685013"/>
    </source>
</evidence>
<proteinExistence type="predicted"/>
<sequence>MADSNSPATQNSLPQDNNTATPMASSGGAQRRKLPSPQELVSHYESQGLTSHDASIKVIEDLQNALVRIISSGRGKKDKLLVDTSRKIDATNTRLAILDLKLDSKPGYAQTFALGLASGSVLNGIGAVMPHVFGALANIWSSGKVRKADNVLELLNKDIHAEAPAFWMVSRELARVIGKGSTGDV</sequence>
<keyword evidence="3" id="KW-1185">Reference proteome</keyword>
<feature type="region of interest" description="Disordered" evidence="1">
    <location>
        <begin position="1"/>
        <end position="39"/>
    </location>
</feature>
<feature type="compositionally biased region" description="Polar residues" evidence="1">
    <location>
        <begin position="1"/>
        <end position="28"/>
    </location>
</feature>
<evidence type="ECO:0000313" key="2">
    <source>
        <dbReference type="EMBL" id="KAG6581756.1"/>
    </source>
</evidence>
<comment type="caution">
    <text evidence="2">The sequence shown here is derived from an EMBL/GenBank/DDBJ whole genome shotgun (WGS) entry which is preliminary data.</text>
</comment>
<organism evidence="2 3">
    <name type="scientific">Cucurbita argyrosperma subsp. sororia</name>
    <dbReference type="NCBI Taxonomy" id="37648"/>
    <lineage>
        <taxon>Eukaryota</taxon>
        <taxon>Viridiplantae</taxon>
        <taxon>Streptophyta</taxon>
        <taxon>Embryophyta</taxon>
        <taxon>Tracheophyta</taxon>
        <taxon>Spermatophyta</taxon>
        <taxon>Magnoliopsida</taxon>
        <taxon>eudicotyledons</taxon>
        <taxon>Gunneridae</taxon>
        <taxon>Pentapetalae</taxon>
        <taxon>rosids</taxon>
        <taxon>fabids</taxon>
        <taxon>Cucurbitales</taxon>
        <taxon>Cucurbitaceae</taxon>
        <taxon>Cucurbiteae</taxon>
        <taxon>Cucurbita</taxon>
    </lineage>
</organism>
<dbReference type="Proteomes" id="UP000685013">
    <property type="component" value="Chromosome 14"/>
</dbReference>
<name>A0AAV6MIW1_9ROSI</name>
<protein>
    <submittedName>
        <fullName evidence="2">Uncharacterized protein</fullName>
    </submittedName>
</protein>
<accession>A0AAV6MIW1</accession>
<feature type="non-terminal residue" evidence="2">
    <location>
        <position position="1"/>
    </location>
</feature>
<dbReference type="AlphaFoldDB" id="A0AAV6MIW1"/>